<accession>A0AA48H0J9</accession>
<dbReference type="GO" id="GO:0016301">
    <property type="term" value="F:kinase activity"/>
    <property type="evidence" value="ECO:0007669"/>
    <property type="project" value="UniProtKB-KW"/>
</dbReference>
<dbReference type="GO" id="GO:0005524">
    <property type="term" value="F:ATP binding"/>
    <property type="evidence" value="ECO:0007669"/>
    <property type="project" value="InterPro"/>
</dbReference>
<sequence length="375" mass="39628">MNTASSLPPGPWMVLGLMSGTSADGVDAVLARVDPTGFREGSPFLELAGHLHEPYPPALRETVMAAANDNLRPGALCVLQRDLGEHHARAACQLVDSLGLKPHLASLHGQTVQHHPARGATLQLADPYVLAEKLQCPVVWDLRRRDMALGGQGAPLVPLTELWLHGRREPWIALNLGGIANATVWDGSRVRAWDLGPAMTLLDLAATLWLGRPYDPGGATATGFVEESLLEAWLAHPHFRIPPPKSTGREVFGAAWLDAERRGLEHLPLPSRLGTLAAFTAEACARELRAWAPPLPAGTPILLSGGGALHGRVRKELAGRLPGFRIQDDLQFPSGAREAVSWALLGAASAAGVPGNLAEVTGASAAAVLGSWVPG</sequence>
<keyword evidence="1" id="KW-0808">Transferase</keyword>
<organism evidence="1 2">
    <name type="scientific">Mesoterricola silvestris</name>
    <dbReference type="NCBI Taxonomy" id="2927979"/>
    <lineage>
        <taxon>Bacteria</taxon>
        <taxon>Pseudomonadati</taxon>
        <taxon>Acidobacteriota</taxon>
        <taxon>Holophagae</taxon>
        <taxon>Holophagales</taxon>
        <taxon>Holophagaceae</taxon>
        <taxon>Mesoterricola</taxon>
    </lineage>
</organism>
<dbReference type="InterPro" id="IPR005338">
    <property type="entry name" value="Anhydro_N_Ac-Mur_kinase"/>
</dbReference>
<dbReference type="SUPFAM" id="SSF53067">
    <property type="entry name" value="Actin-like ATPase domain"/>
    <property type="match status" value="1"/>
</dbReference>
<evidence type="ECO:0000313" key="1">
    <source>
        <dbReference type="EMBL" id="BDU73813.1"/>
    </source>
</evidence>
<dbReference type="Pfam" id="PF03702">
    <property type="entry name" value="AnmK"/>
    <property type="match status" value="1"/>
</dbReference>
<name>A0AA48H0J9_9BACT</name>
<dbReference type="InterPro" id="IPR043129">
    <property type="entry name" value="ATPase_NBD"/>
</dbReference>
<protein>
    <submittedName>
        <fullName evidence="1">Anhydro-N-acetylmuramic acid kinase</fullName>
    </submittedName>
</protein>
<dbReference type="AlphaFoldDB" id="A0AA48H0J9"/>
<evidence type="ECO:0000313" key="2">
    <source>
        <dbReference type="Proteomes" id="UP001238179"/>
    </source>
</evidence>
<dbReference type="Gene3D" id="3.30.420.40">
    <property type="match status" value="2"/>
</dbReference>
<dbReference type="PANTHER" id="PTHR30605">
    <property type="entry name" value="ANHYDRO-N-ACETYLMURAMIC ACID KINASE"/>
    <property type="match status" value="1"/>
</dbReference>
<dbReference type="RefSeq" id="WP_316412482.1">
    <property type="nucleotide sequence ID" value="NZ_AP027080.1"/>
</dbReference>
<keyword evidence="2" id="KW-1185">Reference proteome</keyword>
<dbReference type="GO" id="GO:0016773">
    <property type="term" value="F:phosphotransferase activity, alcohol group as acceptor"/>
    <property type="evidence" value="ECO:0007669"/>
    <property type="project" value="InterPro"/>
</dbReference>
<dbReference type="PANTHER" id="PTHR30605:SF0">
    <property type="entry name" value="ANHYDRO-N-ACETYLMURAMIC ACID KINASE"/>
    <property type="match status" value="1"/>
</dbReference>
<proteinExistence type="predicted"/>
<dbReference type="KEGG" id="msil:METEAL_29870"/>
<reference evidence="2" key="1">
    <citation type="journal article" date="2023" name="Int. J. Syst. Evol. Microbiol.">
        <title>Mesoterricola silvestris gen. nov., sp. nov., Mesoterricola sediminis sp. nov., Geothrix oryzae sp. nov., Geothrix edaphica sp. nov., Geothrix rubra sp. nov., and Geothrix limicola sp. nov., six novel members of Acidobacteriota isolated from soils.</title>
        <authorList>
            <person name="Itoh H."/>
            <person name="Sugisawa Y."/>
            <person name="Mise K."/>
            <person name="Xu Z."/>
            <person name="Kuniyasu M."/>
            <person name="Ushijima N."/>
            <person name="Kawano K."/>
            <person name="Kobayashi E."/>
            <person name="Shiratori Y."/>
            <person name="Masuda Y."/>
            <person name="Senoo K."/>
        </authorList>
    </citation>
    <scope>NUCLEOTIDE SEQUENCE [LARGE SCALE GENOMIC DNA]</scope>
    <source>
        <strain evidence="2">W79</strain>
    </source>
</reference>
<dbReference type="GO" id="GO:0009254">
    <property type="term" value="P:peptidoglycan turnover"/>
    <property type="evidence" value="ECO:0007669"/>
    <property type="project" value="InterPro"/>
</dbReference>
<gene>
    <name evidence="1" type="primary">anmK</name>
    <name evidence="1" type="ORF">METEAL_29870</name>
</gene>
<dbReference type="EMBL" id="AP027080">
    <property type="protein sequence ID" value="BDU73813.1"/>
    <property type="molecule type" value="Genomic_DNA"/>
</dbReference>
<dbReference type="GO" id="GO:0006040">
    <property type="term" value="P:amino sugar metabolic process"/>
    <property type="evidence" value="ECO:0007669"/>
    <property type="project" value="InterPro"/>
</dbReference>
<dbReference type="Proteomes" id="UP001238179">
    <property type="component" value="Chromosome"/>
</dbReference>
<keyword evidence="1" id="KW-0418">Kinase</keyword>